<sequence length="168" mass="19844">MLAKDVVQFPDDDLLGPHQRRDGPHLLDRTPPPPPLPRRLVDRIERQRPLPRHEPKISWRLGTPWPDSEIRTSRRSAPTRPRSSISLRFRWDHHQANQAIRTLFAFKDSYPTYRRTAEDLRNEAWLYVQRAGRYTSTEDPAKLLTERVVEISHTETADWEEALKQRSV</sequence>
<dbReference type="InterPro" id="IPR025325">
    <property type="entry name" value="DUF4231"/>
</dbReference>
<reference evidence="2 3" key="1">
    <citation type="submission" date="2019-02" db="EMBL/GenBank/DDBJ databases">
        <title>Kribbella capetownensis sp. nov. and Kribbella speibonae sp. nov., isolated from soil.</title>
        <authorList>
            <person name="Curtis S.M."/>
            <person name="Norton I."/>
            <person name="Everest G.J."/>
            <person name="Meyers P.R."/>
        </authorList>
    </citation>
    <scope>NUCLEOTIDE SEQUENCE [LARGE SCALE GENOMIC DNA]</scope>
    <source>
        <strain evidence="2 3">YM53</strain>
    </source>
</reference>
<dbReference type="EMBL" id="SJKD01000009">
    <property type="protein sequence ID" value="TCC44697.1"/>
    <property type="molecule type" value="Genomic_DNA"/>
</dbReference>
<dbReference type="Proteomes" id="UP000293342">
    <property type="component" value="Unassembled WGS sequence"/>
</dbReference>
<feature type="region of interest" description="Disordered" evidence="1">
    <location>
        <begin position="1"/>
        <end position="47"/>
    </location>
</feature>
<dbReference type="Pfam" id="PF14015">
    <property type="entry name" value="DUF4231"/>
    <property type="match status" value="1"/>
</dbReference>
<feature type="compositionally biased region" description="Basic and acidic residues" evidence="1">
    <location>
        <begin position="19"/>
        <end position="28"/>
    </location>
</feature>
<dbReference type="AlphaFoldDB" id="A0A4R0JEZ5"/>
<accession>A0A4R0JEZ5</accession>
<evidence type="ECO:0000313" key="3">
    <source>
        <dbReference type="Proteomes" id="UP000293342"/>
    </source>
</evidence>
<dbReference type="OrthoDB" id="3824428at2"/>
<evidence type="ECO:0000313" key="2">
    <source>
        <dbReference type="EMBL" id="TCC44697.1"/>
    </source>
</evidence>
<keyword evidence="3" id="KW-1185">Reference proteome</keyword>
<name>A0A4R0JEZ5_9ACTN</name>
<protein>
    <submittedName>
        <fullName evidence="2">DUF4231 domain-containing protein</fullName>
    </submittedName>
</protein>
<comment type="caution">
    <text evidence="2">The sequence shown here is derived from an EMBL/GenBank/DDBJ whole genome shotgun (WGS) entry which is preliminary data.</text>
</comment>
<proteinExistence type="predicted"/>
<gene>
    <name evidence="2" type="ORF">E0H75_34625</name>
</gene>
<evidence type="ECO:0000256" key="1">
    <source>
        <dbReference type="SAM" id="MobiDB-lite"/>
    </source>
</evidence>
<organism evidence="2 3">
    <name type="scientific">Kribbella capetownensis</name>
    <dbReference type="NCBI Taxonomy" id="1572659"/>
    <lineage>
        <taxon>Bacteria</taxon>
        <taxon>Bacillati</taxon>
        <taxon>Actinomycetota</taxon>
        <taxon>Actinomycetes</taxon>
        <taxon>Propionibacteriales</taxon>
        <taxon>Kribbellaceae</taxon>
        <taxon>Kribbella</taxon>
    </lineage>
</organism>